<evidence type="ECO:0000256" key="1">
    <source>
        <dbReference type="SAM" id="MobiDB-lite"/>
    </source>
</evidence>
<dbReference type="Pfam" id="PF00496">
    <property type="entry name" value="SBP_bac_5"/>
    <property type="match status" value="1"/>
</dbReference>
<evidence type="ECO:0000313" key="3">
    <source>
        <dbReference type="EMBL" id="MDX2916264.1"/>
    </source>
</evidence>
<name>A0ABU4LKJ3_9ACTN</name>
<dbReference type="Proteomes" id="UP001271723">
    <property type="component" value="Unassembled WGS sequence"/>
</dbReference>
<accession>A0ABU4LKJ3</accession>
<evidence type="ECO:0000313" key="4">
    <source>
        <dbReference type="Proteomes" id="UP001271723"/>
    </source>
</evidence>
<gene>
    <name evidence="3" type="ORF">PV517_47330</name>
</gene>
<dbReference type="Gene3D" id="3.40.190.10">
    <property type="entry name" value="Periplasmic binding protein-like II"/>
    <property type="match status" value="1"/>
</dbReference>
<feature type="region of interest" description="Disordered" evidence="1">
    <location>
        <begin position="242"/>
        <end position="267"/>
    </location>
</feature>
<protein>
    <submittedName>
        <fullName evidence="3">ABC transporter substrate-binding protein</fullName>
    </submittedName>
</protein>
<proteinExistence type="predicted"/>
<sequence length="382" mass="39841">MTGPHAFDLPRSRLTLALTPLPAGCFVAGEEGSGSGKEGGSAGWLRVALAVPPVQVLSPYSNDATVLSKLSVAEGLTALDENGAAVPVLAKSWKHADATTWTFELREATFQDGTPVTAESVVNALGHANAAEPKPRVLSDVALTVKAEDADTVTIGTKDADLVLPLRLASPAPAVLAGKAYGKGGTVSPIGTGTGPFKITKLTGKSKAPMPCAAAMSTSPSGFPPPRRSCWTRKPVTRCRPYGPTASSSTPAAASSPIRHCARPPRGRRRFGARRLGLRRVRRPRAGSFGPAVSWAVPADQRVQVTGRAKPATPAQVKAETKGKTRAPRWPNWQQASGVSHLSLYLTATIPTRRRAGSARSAASTCPTCTPSPEVWSETSTP</sequence>
<feature type="domain" description="Solute-binding protein family 5" evidence="2">
    <location>
        <begin position="86"/>
        <end position="204"/>
    </location>
</feature>
<dbReference type="InterPro" id="IPR039424">
    <property type="entry name" value="SBP_5"/>
</dbReference>
<feature type="region of interest" description="Disordered" evidence="1">
    <location>
        <begin position="356"/>
        <end position="382"/>
    </location>
</feature>
<dbReference type="InterPro" id="IPR000914">
    <property type="entry name" value="SBP_5_dom"/>
</dbReference>
<keyword evidence="4" id="KW-1185">Reference proteome</keyword>
<evidence type="ECO:0000259" key="2">
    <source>
        <dbReference type="Pfam" id="PF00496"/>
    </source>
</evidence>
<dbReference type="PANTHER" id="PTHR30290">
    <property type="entry name" value="PERIPLASMIC BINDING COMPONENT OF ABC TRANSPORTER"/>
    <property type="match status" value="1"/>
</dbReference>
<dbReference type="PANTHER" id="PTHR30290:SF65">
    <property type="entry name" value="MONOACYL PHOSPHATIDYLINOSITOL TETRAMANNOSIDE-BINDING PROTEIN LPQW-RELATED"/>
    <property type="match status" value="1"/>
</dbReference>
<comment type="caution">
    <text evidence="3">The sequence shown here is derived from an EMBL/GenBank/DDBJ whole genome shotgun (WGS) entry which is preliminary data.</text>
</comment>
<organism evidence="3 4">
    <name type="scientific">Streptomyces griseiscabiei</name>
    <dbReference type="NCBI Taxonomy" id="2993540"/>
    <lineage>
        <taxon>Bacteria</taxon>
        <taxon>Bacillati</taxon>
        <taxon>Actinomycetota</taxon>
        <taxon>Actinomycetes</taxon>
        <taxon>Kitasatosporales</taxon>
        <taxon>Streptomycetaceae</taxon>
        <taxon>Streptomyces</taxon>
    </lineage>
</organism>
<dbReference type="SUPFAM" id="SSF53850">
    <property type="entry name" value="Periplasmic binding protein-like II"/>
    <property type="match status" value="1"/>
</dbReference>
<feature type="compositionally biased region" description="Polar residues" evidence="1">
    <location>
        <begin position="365"/>
        <end position="382"/>
    </location>
</feature>
<dbReference type="EMBL" id="JARAVY010000044">
    <property type="protein sequence ID" value="MDX2916264.1"/>
    <property type="molecule type" value="Genomic_DNA"/>
</dbReference>
<reference evidence="3 4" key="1">
    <citation type="journal article" date="2023" name="Microb. Genom.">
        <title>Mesoterricola silvestris gen. nov., sp. nov., Mesoterricola sediminis sp. nov., Geothrix oryzae sp. nov., Geothrix edaphica sp. nov., Geothrix rubra sp. nov., and Geothrix limicola sp. nov., six novel members of Acidobacteriota isolated from soils.</title>
        <authorList>
            <person name="Weisberg A.J."/>
            <person name="Pearce E."/>
            <person name="Kramer C.G."/>
            <person name="Chang J.H."/>
            <person name="Clarke C.R."/>
        </authorList>
    </citation>
    <scope>NUCLEOTIDE SEQUENCE [LARGE SCALE GENOMIC DNA]</scope>
    <source>
        <strain evidence="3 4">NRRL_B-2795</strain>
    </source>
</reference>
<feature type="compositionally biased region" description="Low complexity" evidence="1">
    <location>
        <begin position="244"/>
        <end position="257"/>
    </location>
</feature>